<keyword evidence="15" id="KW-1185">Reference proteome</keyword>
<reference evidence="14 15" key="1">
    <citation type="journal article" date="2013" name="Mar. Genomics">
        <title>Expression of sulfatases in Rhodopirellula baltica and the diversity of sulfatases in the genus Rhodopirellula.</title>
        <authorList>
            <person name="Wegner C.E."/>
            <person name="Richter-Heitmann T."/>
            <person name="Klindworth A."/>
            <person name="Klockow C."/>
            <person name="Richter M."/>
            <person name="Achstetter T."/>
            <person name="Glockner F.O."/>
            <person name="Harder J."/>
        </authorList>
    </citation>
    <scope>NUCLEOTIDE SEQUENCE [LARGE SCALE GENOMIC DNA]</scope>
    <source>
        <strain evidence="14 15">SM41</strain>
    </source>
</reference>
<evidence type="ECO:0000256" key="5">
    <source>
        <dbReference type="ARBA" id="ARBA00022679"/>
    </source>
</evidence>
<evidence type="ECO:0000256" key="10">
    <source>
        <dbReference type="ARBA" id="ARBA00023136"/>
    </source>
</evidence>
<evidence type="ECO:0000256" key="9">
    <source>
        <dbReference type="ARBA" id="ARBA00023012"/>
    </source>
</evidence>
<evidence type="ECO:0000256" key="8">
    <source>
        <dbReference type="ARBA" id="ARBA00022989"/>
    </source>
</evidence>
<evidence type="ECO:0000256" key="11">
    <source>
        <dbReference type="SAM" id="Phobius"/>
    </source>
</evidence>
<comment type="subcellular location">
    <subcellularLocation>
        <location evidence="2">Membrane</location>
        <topology evidence="2">Multi-pass membrane protein</topology>
    </subcellularLocation>
</comment>
<dbReference type="InterPro" id="IPR003594">
    <property type="entry name" value="HATPase_dom"/>
</dbReference>
<dbReference type="SMART" id="SM00388">
    <property type="entry name" value="HisKA"/>
    <property type="match status" value="1"/>
</dbReference>
<dbReference type="InterPro" id="IPR003661">
    <property type="entry name" value="HisK_dim/P_dom"/>
</dbReference>
<dbReference type="SUPFAM" id="SSF55874">
    <property type="entry name" value="ATPase domain of HSP90 chaperone/DNA topoisomerase II/histidine kinase"/>
    <property type="match status" value="1"/>
</dbReference>
<organism evidence="14 15">
    <name type="scientific">Rhodopirellula sallentina SM41</name>
    <dbReference type="NCBI Taxonomy" id="1263870"/>
    <lineage>
        <taxon>Bacteria</taxon>
        <taxon>Pseudomonadati</taxon>
        <taxon>Planctomycetota</taxon>
        <taxon>Planctomycetia</taxon>
        <taxon>Pirellulales</taxon>
        <taxon>Pirellulaceae</taxon>
        <taxon>Rhodopirellula</taxon>
    </lineage>
</organism>
<dbReference type="InterPro" id="IPR036097">
    <property type="entry name" value="HisK_dim/P_sf"/>
</dbReference>
<dbReference type="PROSITE" id="PS50885">
    <property type="entry name" value="HAMP"/>
    <property type="match status" value="1"/>
</dbReference>
<keyword evidence="8 11" id="KW-1133">Transmembrane helix</keyword>
<keyword evidence="10 11" id="KW-0472">Membrane</keyword>
<dbReference type="AlphaFoldDB" id="M5UNM2"/>
<dbReference type="FunFam" id="3.30.565.10:FF:000006">
    <property type="entry name" value="Sensor histidine kinase WalK"/>
    <property type="match status" value="1"/>
</dbReference>
<evidence type="ECO:0000313" key="15">
    <source>
        <dbReference type="Proteomes" id="UP000011885"/>
    </source>
</evidence>
<dbReference type="RefSeq" id="WP_008674927.1">
    <property type="nucleotide sequence ID" value="NZ_ANOH01000077.1"/>
</dbReference>
<keyword evidence="6 11" id="KW-0812">Transmembrane</keyword>
<name>M5UNM2_9BACT</name>
<gene>
    <name evidence="14" type="ORF">RSSM_00949</name>
</gene>
<evidence type="ECO:0000256" key="6">
    <source>
        <dbReference type="ARBA" id="ARBA00022692"/>
    </source>
</evidence>
<keyword evidence="9" id="KW-0902">Two-component regulatory system</keyword>
<dbReference type="Pfam" id="PF00672">
    <property type="entry name" value="HAMP"/>
    <property type="match status" value="1"/>
</dbReference>
<accession>M5UNM2</accession>
<dbReference type="InterPro" id="IPR036890">
    <property type="entry name" value="HATPase_C_sf"/>
</dbReference>
<dbReference type="PANTHER" id="PTHR45436:SF15">
    <property type="entry name" value="SENSOR HISTIDINE KINASE CUSS"/>
    <property type="match status" value="1"/>
</dbReference>
<dbReference type="PATRIC" id="fig|1263870.3.peg.1036"/>
<dbReference type="PANTHER" id="PTHR45436">
    <property type="entry name" value="SENSOR HISTIDINE KINASE YKOH"/>
    <property type="match status" value="1"/>
</dbReference>
<keyword evidence="7 14" id="KW-0418">Kinase</keyword>
<dbReference type="Pfam" id="PF00512">
    <property type="entry name" value="HisKA"/>
    <property type="match status" value="1"/>
</dbReference>
<protein>
    <recommendedName>
        <fullName evidence="3">histidine kinase</fullName>
        <ecNumber evidence="3">2.7.13.3</ecNumber>
    </recommendedName>
</protein>
<evidence type="ECO:0000256" key="1">
    <source>
        <dbReference type="ARBA" id="ARBA00000085"/>
    </source>
</evidence>
<keyword evidence="5" id="KW-0808">Transferase</keyword>
<feature type="transmembrane region" description="Helical" evidence="11">
    <location>
        <begin position="173"/>
        <end position="195"/>
    </location>
</feature>
<dbReference type="InterPro" id="IPR050428">
    <property type="entry name" value="TCS_sensor_his_kinase"/>
</dbReference>
<comment type="catalytic activity">
    <reaction evidence="1">
        <text>ATP + protein L-histidine = ADP + protein N-phospho-L-histidine.</text>
        <dbReference type="EC" id="2.7.13.3"/>
    </reaction>
</comment>
<dbReference type="Pfam" id="PF02518">
    <property type="entry name" value="HATPase_c"/>
    <property type="match status" value="1"/>
</dbReference>
<sequence>MRIQIWHAAILSLVVFGFAGLTYWQQSSWKMRETDRELAAAVEVLTSQLATIPKDEFAALISPGAVADTNSSRANATWQNLSVPDTFAYRRVRNRFEMPYFVISDSTGKSLKTSTQRFERTPPGTIYPPRQSSTYVLLRRMGEWREAYAQGPAGTTILAGRFIGTDYRDLHELAWTLTAVGVLLLFVGLIGGWIVSGRAVAPINQIASVAETISASELSDRINTDSMDREFAGLADTLNHAFDRLESAFQRQSQFTSDASHELRTPLSVMSMHQQLALSKPRSEDEYRETLAVCQRATQRMTDLVESLLVLARLDANPSPRWSTVELGELATNSIEDLLPLAEPKQIAVETQFEDSVFVRGDKIQLAQVITNLLQNAITHSPVGSTIEVFVNATETRAKLRLVDNGPGIAAEHLEKIFDRFYRIEADRNRRESGGSGLGLSICRSILELHRGQISVSSQHGKGCQFEISLPRVPASPDNSAQNLNPVD</sequence>
<dbReference type="FunFam" id="1.10.287.130:FF:000001">
    <property type="entry name" value="Two-component sensor histidine kinase"/>
    <property type="match status" value="1"/>
</dbReference>
<evidence type="ECO:0000256" key="7">
    <source>
        <dbReference type="ARBA" id="ARBA00022777"/>
    </source>
</evidence>
<dbReference type="Proteomes" id="UP000011885">
    <property type="component" value="Unassembled WGS sequence"/>
</dbReference>
<evidence type="ECO:0000256" key="4">
    <source>
        <dbReference type="ARBA" id="ARBA00022553"/>
    </source>
</evidence>
<evidence type="ECO:0000259" key="12">
    <source>
        <dbReference type="PROSITE" id="PS50109"/>
    </source>
</evidence>
<dbReference type="EMBL" id="ANOH01000077">
    <property type="protein sequence ID" value="EMI57603.1"/>
    <property type="molecule type" value="Genomic_DNA"/>
</dbReference>
<proteinExistence type="predicted"/>
<dbReference type="PRINTS" id="PR00344">
    <property type="entry name" value="BCTRLSENSOR"/>
</dbReference>
<feature type="domain" description="HAMP" evidence="13">
    <location>
        <begin position="197"/>
        <end position="250"/>
    </location>
</feature>
<keyword evidence="4" id="KW-0597">Phosphoprotein</keyword>
<dbReference type="Gene3D" id="6.10.340.10">
    <property type="match status" value="1"/>
</dbReference>
<dbReference type="EC" id="2.7.13.3" evidence="3"/>
<evidence type="ECO:0000259" key="13">
    <source>
        <dbReference type="PROSITE" id="PS50885"/>
    </source>
</evidence>
<comment type="caution">
    <text evidence="14">The sequence shown here is derived from an EMBL/GenBank/DDBJ whole genome shotgun (WGS) entry which is preliminary data.</text>
</comment>
<dbReference type="PROSITE" id="PS50109">
    <property type="entry name" value="HIS_KIN"/>
    <property type="match status" value="1"/>
</dbReference>
<dbReference type="InterPro" id="IPR005467">
    <property type="entry name" value="His_kinase_dom"/>
</dbReference>
<dbReference type="CDD" id="cd00075">
    <property type="entry name" value="HATPase"/>
    <property type="match status" value="1"/>
</dbReference>
<dbReference type="InterPro" id="IPR004358">
    <property type="entry name" value="Sig_transdc_His_kin-like_C"/>
</dbReference>
<feature type="domain" description="Histidine kinase" evidence="12">
    <location>
        <begin position="258"/>
        <end position="474"/>
    </location>
</feature>
<dbReference type="SMART" id="SM00304">
    <property type="entry name" value="HAMP"/>
    <property type="match status" value="1"/>
</dbReference>
<evidence type="ECO:0000256" key="2">
    <source>
        <dbReference type="ARBA" id="ARBA00004141"/>
    </source>
</evidence>
<feature type="transmembrane region" description="Helical" evidence="11">
    <location>
        <begin position="6"/>
        <end position="24"/>
    </location>
</feature>
<dbReference type="Gene3D" id="1.10.287.130">
    <property type="match status" value="1"/>
</dbReference>
<dbReference type="GO" id="GO:0005886">
    <property type="term" value="C:plasma membrane"/>
    <property type="evidence" value="ECO:0007669"/>
    <property type="project" value="TreeGrafter"/>
</dbReference>
<dbReference type="GO" id="GO:0000155">
    <property type="term" value="F:phosphorelay sensor kinase activity"/>
    <property type="evidence" value="ECO:0007669"/>
    <property type="project" value="InterPro"/>
</dbReference>
<dbReference type="InterPro" id="IPR003660">
    <property type="entry name" value="HAMP_dom"/>
</dbReference>
<evidence type="ECO:0000313" key="14">
    <source>
        <dbReference type="EMBL" id="EMI57603.1"/>
    </source>
</evidence>
<dbReference type="SMART" id="SM00387">
    <property type="entry name" value="HATPase_c"/>
    <property type="match status" value="1"/>
</dbReference>
<dbReference type="SUPFAM" id="SSF47384">
    <property type="entry name" value="Homodimeric domain of signal transducing histidine kinase"/>
    <property type="match status" value="1"/>
</dbReference>
<dbReference type="Gene3D" id="3.30.565.10">
    <property type="entry name" value="Histidine kinase-like ATPase, C-terminal domain"/>
    <property type="match status" value="1"/>
</dbReference>
<evidence type="ECO:0000256" key="3">
    <source>
        <dbReference type="ARBA" id="ARBA00012438"/>
    </source>
</evidence>
<dbReference type="CDD" id="cd00082">
    <property type="entry name" value="HisKA"/>
    <property type="match status" value="1"/>
</dbReference>